<protein>
    <submittedName>
        <fullName evidence="2">MBL fold metallo-hydrolase</fullName>
    </submittedName>
</protein>
<organism evidence="2 3">
    <name type="scientific">Gandjariella thermophila</name>
    <dbReference type="NCBI Taxonomy" id="1931992"/>
    <lineage>
        <taxon>Bacteria</taxon>
        <taxon>Bacillati</taxon>
        <taxon>Actinomycetota</taxon>
        <taxon>Actinomycetes</taxon>
        <taxon>Pseudonocardiales</taxon>
        <taxon>Pseudonocardiaceae</taxon>
        <taxon>Gandjariella</taxon>
    </lineage>
</organism>
<accession>A0A4D4J880</accession>
<evidence type="ECO:0000313" key="3">
    <source>
        <dbReference type="Proteomes" id="UP000298860"/>
    </source>
</evidence>
<dbReference type="InterPro" id="IPR036388">
    <property type="entry name" value="WH-like_DNA-bd_sf"/>
</dbReference>
<dbReference type="PANTHER" id="PTHR23131">
    <property type="entry name" value="ENDORIBONUCLEASE LACTB2"/>
    <property type="match status" value="1"/>
</dbReference>
<dbReference type="Gene3D" id="1.10.10.10">
    <property type="entry name" value="Winged helix-like DNA-binding domain superfamily/Winged helix DNA-binding domain"/>
    <property type="match status" value="1"/>
</dbReference>
<reference evidence="3" key="1">
    <citation type="submission" date="2019-04" db="EMBL/GenBank/DDBJ databases">
        <title>Draft genome sequence of Pseudonocardiaceae bacterium SL3-2-4.</title>
        <authorList>
            <person name="Ningsih F."/>
            <person name="Yokota A."/>
            <person name="Sakai Y."/>
            <person name="Nanatani K."/>
            <person name="Yabe S."/>
            <person name="Oetari A."/>
            <person name="Sjamsuridzal W."/>
        </authorList>
    </citation>
    <scope>NUCLEOTIDE SEQUENCE [LARGE SCALE GENOMIC DNA]</scope>
    <source>
        <strain evidence="3">SL3-2-4</strain>
    </source>
</reference>
<dbReference type="GO" id="GO:0016787">
    <property type="term" value="F:hydrolase activity"/>
    <property type="evidence" value="ECO:0007669"/>
    <property type="project" value="UniProtKB-KW"/>
</dbReference>
<gene>
    <name evidence="2" type="primary">ampC_3</name>
    <name evidence="2" type="ORF">GTS_44940</name>
</gene>
<keyword evidence="3" id="KW-1185">Reference proteome</keyword>
<dbReference type="OrthoDB" id="2971563at2"/>
<sequence length="351" mass="38722">MSTVPQSWTEPGSYEVAPGVHRIPLPLPNDGLRAVNVYAIEDGDGLVMIDSGWALEEARTQLESALGSLGYGFEDIRRFLVTHVHRDHYTMALTLRRMYGAKVALGIGEQPSLNRIIAGQESDQLADLISWGAEPMLERLAAMYAGIDRSKAQQAYDQPDEWLTGPADVDLDKRTLRAIPTPGHTQGHVVFLDPESSLLFAGDHVLPHITPSIGFEPARAKQPLGDYLDSLRLLRDYPDMRLLPAHGPVAPSVHGRVTELLRHHDERLAATLETVRDGAATAYESARRLGWTRRHRHFDDLDVFNQLLAVGETSAHLALLVRRGELESSTVDGVTEYRLPPFTPEGAAESA</sequence>
<dbReference type="Pfam" id="PF00753">
    <property type="entry name" value="Lactamase_B"/>
    <property type="match status" value="1"/>
</dbReference>
<dbReference type="InterPro" id="IPR050662">
    <property type="entry name" value="Sec-metab_biosynth-thioest"/>
</dbReference>
<dbReference type="RefSeq" id="WP_137815856.1">
    <property type="nucleotide sequence ID" value="NZ_BJFL01000030.1"/>
</dbReference>
<name>A0A4D4J880_9PSEU</name>
<dbReference type="InterPro" id="IPR036866">
    <property type="entry name" value="RibonucZ/Hydroxyglut_hydro"/>
</dbReference>
<dbReference type="AlphaFoldDB" id="A0A4D4J880"/>
<dbReference type="Gene3D" id="3.60.15.10">
    <property type="entry name" value="Ribonuclease Z/Hydroxyacylglutathione hydrolase-like"/>
    <property type="match status" value="1"/>
</dbReference>
<evidence type="ECO:0000259" key="1">
    <source>
        <dbReference type="SMART" id="SM00849"/>
    </source>
</evidence>
<dbReference type="EMBL" id="BJFL01000030">
    <property type="protein sequence ID" value="GDY32861.1"/>
    <property type="molecule type" value="Genomic_DNA"/>
</dbReference>
<dbReference type="Proteomes" id="UP000298860">
    <property type="component" value="Unassembled WGS sequence"/>
</dbReference>
<dbReference type="InterPro" id="IPR001279">
    <property type="entry name" value="Metallo-B-lactamas"/>
</dbReference>
<comment type="caution">
    <text evidence="2">The sequence shown here is derived from an EMBL/GenBank/DDBJ whole genome shotgun (WGS) entry which is preliminary data.</text>
</comment>
<evidence type="ECO:0000313" key="2">
    <source>
        <dbReference type="EMBL" id="GDY32861.1"/>
    </source>
</evidence>
<dbReference type="SUPFAM" id="SSF56281">
    <property type="entry name" value="Metallo-hydrolase/oxidoreductase"/>
    <property type="match status" value="1"/>
</dbReference>
<proteinExistence type="predicted"/>
<dbReference type="PANTHER" id="PTHR23131:SF4">
    <property type="entry name" value="METALLO-BETA-LACTAMASE SUPERFAMILY POTEIN"/>
    <property type="match status" value="1"/>
</dbReference>
<feature type="domain" description="Metallo-beta-lactamase" evidence="1">
    <location>
        <begin position="34"/>
        <end position="246"/>
    </location>
</feature>
<dbReference type="SMART" id="SM00849">
    <property type="entry name" value="Lactamase_B"/>
    <property type="match status" value="1"/>
</dbReference>
<keyword evidence="2" id="KW-0378">Hydrolase</keyword>